<feature type="transmembrane region" description="Helical" evidence="7">
    <location>
        <begin position="108"/>
        <end position="128"/>
    </location>
</feature>
<dbReference type="GO" id="GO:0022857">
    <property type="term" value="F:transmembrane transporter activity"/>
    <property type="evidence" value="ECO:0007669"/>
    <property type="project" value="InterPro"/>
</dbReference>
<reference evidence="9 10" key="1">
    <citation type="submission" date="2017-06" db="EMBL/GenBank/DDBJ databases">
        <authorList>
            <person name="Kim H.J."/>
            <person name="Triplett B.A."/>
        </authorList>
    </citation>
    <scope>NUCLEOTIDE SEQUENCE [LARGE SCALE GENOMIC DNA]</scope>
    <source>
        <strain evidence="9 10">DSM 45207</strain>
    </source>
</reference>
<feature type="transmembrane region" description="Helical" evidence="7">
    <location>
        <begin position="47"/>
        <end position="68"/>
    </location>
</feature>
<evidence type="ECO:0000256" key="4">
    <source>
        <dbReference type="ARBA" id="ARBA00022989"/>
    </source>
</evidence>
<comment type="subcellular location">
    <subcellularLocation>
        <location evidence="1">Cell membrane</location>
        <topology evidence="1">Multi-pass membrane protein</topology>
    </subcellularLocation>
</comment>
<dbReference type="Proteomes" id="UP000198348">
    <property type="component" value="Unassembled WGS sequence"/>
</dbReference>
<evidence type="ECO:0000256" key="6">
    <source>
        <dbReference type="SAM" id="MobiDB-lite"/>
    </source>
</evidence>
<dbReference type="Pfam" id="PF07690">
    <property type="entry name" value="MFS_1"/>
    <property type="match status" value="1"/>
</dbReference>
<feature type="transmembrane region" description="Helical" evidence="7">
    <location>
        <begin position="12"/>
        <end position="35"/>
    </location>
</feature>
<feature type="transmembrane region" description="Helical" evidence="7">
    <location>
        <begin position="213"/>
        <end position="234"/>
    </location>
</feature>
<accession>A0A238VQ51</accession>
<organism evidence="9 10">
    <name type="scientific">Haloechinothrix alba</name>
    <dbReference type="NCBI Taxonomy" id="664784"/>
    <lineage>
        <taxon>Bacteria</taxon>
        <taxon>Bacillati</taxon>
        <taxon>Actinomycetota</taxon>
        <taxon>Actinomycetes</taxon>
        <taxon>Pseudonocardiales</taxon>
        <taxon>Pseudonocardiaceae</taxon>
        <taxon>Haloechinothrix</taxon>
    </lineage>
</organism>
<evidence type="ECO:0000256" key="3">
    <source>
        <dbReference type="ARBA" id="ARBA00022692"/>
    </source>
</evidence>
<dbReference type="CDD" id="cd17473">
    <property type="entry name" value="MFS_arabinose_efflux_permease_like"/>
    <property type="match status" value="1"/>
</dbReference>
<dbReference type="PANTHER" id="PTHR43124:SF3">
    <property type="entry name" value="CHLORAMPHENICOL EFFLUX PUMP RV0191"/>
    <property type="match status" value="1"/>
</dbReference>
<dbReference type="InterPro" id="IPR011701">
    <property type="entry name" value="MFS"/>
</dbReference>
<feature type="transmembrane region" description="Helical" evidence="7">
    <location>
        <begin position="80"/>
        <end position="102"/>
    </location>
</feature>
<dbReference type="PROSITE" id="PS50850">
    <property type="entry name" value="MFS"/>
    <property type="match status" value="1"/>
</dbReference>
<keyword evidence="10" id="KW-1185">Reference proteome</keyword>
<keyword evidence="3 7" id="KW-0812">Transmembrane</keyword>
<dbReference type="InterPro" id="IPR036259">
    <property type="entry name" value="MFS_trans_sf"/>
</dbReference>
<dbReference type="GO" id="GO:0005886">
    <property type="term" value="C:plasma membrane"/>
    <property type="evidence" value="ECO:0007669"/>
    <property type="project" value="UniProtKB-SubCell"/>
</dbReference>
<dbReference type="PANTHER" id="PTHR43124">
    <property type="entry name" value="PURINE EFFLUX PUMP PBUE"/>
    <property type="match status" value="1"/>
</dbReference>
<evidence type="ECO:0000256" key="1">
    <source>
        <dbReference type="ARBA" id="ARBA00004651"/>
    </source>
</evidence>
<dbReference type="SUPFAM" id="SSF103473">
    <property type="entry name" value="MFS general substrate transporter"/>
    <property type="match status" value="1"/>
</dbReference>
<dbReference type="InterPro" id="IPR005829">
    <property type="entry name" value="Sugar_transporter_CS"/>
</dbReference>
<evidence type="ECO:0000256" key="2">
    <source>
        <dbReference type="ARBA" id="ARBA00022475"/>
    </source>
</evidence>
<dbReference type="InterPro" id="IPR020846">
    <property type="entry name" value="MFS_dom"/>
</dbReference>
<protein>
    <submittedName>
        <fullName evidence="9">Predicted arabinose efflux permease, MFS family</fullName>
    </submittedName>
</protein>
<evidence type="ECO:0000256" key="5">
    <source>
        <dbReference type="ARBA" id="ARBA00023136"/>
    </source>
</evidence>
<feature type="domain" description="Major facilitator superfamily (MFS) profile" evidence="8">
    <location>
        <begin position="8"/>
        <end position="388"/>
    </location>
</feature>
<evidence type="ECO:0000313" key="9">
    <source>
        <dbReference type="EMBL" id="SNR36311.1"/>
    </source>
</evidence>
<dbReference type="InterPro" id="IPR050189">
    <property type="entry name" value="MFS_Efflux_Transporters"/>
</dbReference>
<evidence type="ECO:0000313" key="10">
    <source>
        <dbReference type="Proteomes" id="UP000198348"/>
    </source>
</evidence>
<dbReference type="RefSeq" id="WP_089300068.1">
    <property type="nucleotide sequence ID" value="NZ_FZNW01000003.1"/>
</dbReference>
<dbReference type="Gene3D" id="1.20.1250.20">
    <property type="entry name" value="MFS general substrate transporter like domains"/>
    <property type="match status" value="1"/>
</dbReference>
<evidence type="ECO:0000259" key="8">
    <source>
        <dbReference type="PROSITE" id="PS50850"/>
    </source>
</evidence>
<keyword evidence="4 7" id="KW-1133">Transmembrane helix</keyword>
<name>A0A238VQ51_9PSEU</name>
<feature type="transmembrane region" description="Helical" evidence="7">
    <location>
        <begin position="246"/>
        <end position="266"/>
    </location>
</feature>
<feature type="transmembrane region" description="Helical" evidence="7">
    <location>
        <begin position="140"/>
        <end position="162"/>
    </location>
</feature>
<dbReference type="OrthoDB" id="9812221at2"/>
<dbReference type="EMBL" id="FZNW01000003">
    <property type="protein sequence ID" value="SNR36311.1"/>
    <property type="molecule type" value="Genomic_DNA"/>
</dbReference>
<sequence>MTRHSTPVAYPAALAVLLLASTLGVMAGAIVMPVLEVIRNDLDVDGTAAGLVITAHGLAIALFSPLIGRAIDRWGVRLPMAAGLVLYGLAGGAGTVLTSYPLLIASRLMLGVGAAAVFSGTTVAMLTLYRDGERDRVMGWRTTATTLGGLVWPLLGGALGGLSWHATFAIYLIGIPLGVATLVTLPDEAAGQDRQAQPEGGAVRMLRRYPALLAWYGLMLTTGLLMYSLAVFIPQRLAELGVHEPLRVSLFMVAMSIAAGVVGLAYGRLRARLDYAAMLRITAACWVAAFGVLGTVGVPAILLVAAALFGFANGLLLPTITVLIGETPPAEQRGRATSLSATAMFIGQFASPLLFGPLMGAVSISTGYLVAAGLSSLILVLLLASTVRDPDVAVSSTRRTREPAAAAACDDDVDRPTAPLHDR</sequence>
<keyword evidence="5 7" id="KW-0472">Membrane</keyword>
<dbReference type="PROSITE" id="PS00217">
    <property type="entry name" value="SUGAR_TRANSPORT_2"/>
    <property type="match status" value="1"/>
</dbReference>
<gene>
    <name evidence="9" type="ORF">SAMN06265360_103223</name>
</gene>
<keyword evidence="2" id="KW-1003">Cell membrane</keyword>
<proteinExistence type="predicted"/>
<feature type="transmembrane region" description="Helical" evidence="7">
    <location>
        <begin position="168"/>
        <end position="185"/>
    </location>
</feature>
<feature type="transmembrane region" description="Helical" evidence="7">
    <location>
        <begin position="361"/>
        <end position="384"/>
    </location>
</feature>
<feature type="region of interest" description="Disordered" evidence="6">
    <location>
        <begin position="393"/>
        <end position="423"/>
    </location>
</feature>
<evidence type="ECO:0000256" key="7">
    <source>
        <dbReference type="SAM" id="Phobius"/>
    </source>
</evidence>
<dbReference type="AlphaFoldDB" id="A0A238VQ51"/>